<accession>A0A379AV51</accession>
<protein>
    <submittedName>
        <fullName evidence="5">Outer membrane p25</fullName>
    </submittedName>
    <submittedName>
        <fullName evidence="6">Outer membrane protein</fullName>
    </submittedName>
</protein>
<reference evidence="5 7" key="1">
    <citation type="submission" date="2018-06" db="EMBL/GenBank/DDBJ databases">
        <authorList>
            <consortium name="Pathogen Informatics"/>
            <person name="Doyle S."/>
        </authorList>
    </citation>
    <scope>NUCLEOTIDE SEQUENCE [LARGE SCALE GENOMIC DNA]</scope>
    <source>
        <strain evidence="5 7">NCTC11188</strain>
    </source>
</reference>
<dbReference type="GO" id="GO:0050821">
    <property type="term" value="P:protein stabilization"/>
    <property type="evidence" value="ECO:0007669"/>
    <property type="project" value="TreeGrafter"/>
</dbReference>
<dbReference type="Proteomes" id="UP000255113">
    <property type="component" value="Unassembled WGS sequence"/>
</dbReference>
<dbReference type="InterPro" id="IPR024930">
    <property type="entry name" value="Skp_dom_sf"/>
</dbReference>
<dbReference type="GO" id="GO:0051082">
    <property type="term" value="F:unfolded protein binding"/>
    <property type="evidence" value="ECO:0007669"/>
    <property type="project" value="InterPro"/>
</dbReference>
<evidence type="ECO:0000256" key="3">
    <source>
        <dbReference type="SAM" id="Coils"/>
    </source>
</evidence>
<dbReference type="EMBL" id="UGSQ01000003">
    <property type="protein sequence ID" value="SUB25871.1"/>
    <property type="molecule type" value="Genomic_DNA"/>
</dbReference>
<dbReference type="InterPro" id="IPR005632">
    <property type="entry name" value="Chaperone_Skp"/>
</dbReference>
<feature type="coiled-coil region" evidence="3">
    <location>
        <begin position="112"/>
        <end position="139"/>
    </location>
</feature>
<evidence type="ECO:0000256" key="1">
    <source>
        <dbReference type="ARBA" id="ARBA00009091"/>
    </source>
</evidence>
<dbReference type="SUPFAM" id="SSF111384">
    <property type="entry name" value="OmpH-like"/>
    <property type="match status" value="1"/>
</dbReference>
<comment type="similarity">
    <text evidence="1">Belongs to the Skp family.</text>
</comment>
<dbReference type="AlphaFoldDB" id="A0A379AV51"/>
<keyword evidence="2 4" id="KW-0732">Signal</keyword>
<evidence type="ECO:0000313" key="8">
    <source>
        <dbReference type="Proteomes" id="UP000294683"/>
    </source>
</evidence>
<sequence length="194" mass="21648">MKKAVKLTALSLALALGSSVAMAEDNIAFVNVDYLFAHHPARQVEFKKLDDQFKAPSEKLQAADKALQDKKAAFEKEIDGKVKALDKDAPKLRQADIKKRQDEIAKLAQKRDEEFKKLVQEHQENIAKFREETQKAEMEVERKLLTDIQTATTTVAKAKNYSAVLDEKVAVYAADGKNITEEVLKAIPAPAQAK</sequence>
<dbReference type="PANTHER" id="PTHR35089:SF1">
    <property type="entry name" value="CHAPERONE PROTEIN SKP"/>
    <property type="match status" value="1"/>
</dbReference>
<dbReference type="GO" id="GO:0005829">
    <property type="term" value="C:cytosol"/>
    <property type="evidence" value="ECO:0007669"/>
    <property type="project" value="TreeGrafter"/>
</dbReference>
<feature type="chain" id="PRO_5017021115" evidence="4">
    <location>
        <begin position="24"/>
        <end position="194"/>
    </location>
</feature>
<feature type="signal peptide" evidence="4">
    <location>
        <begin position="1"/>
        <end position="23"/>
    </location>
</feature>
<keyword evidence="8" id="KW-1185">Reference proteome</keyword>
<dbReference type="RefSeq" id="WP_103853997.1">
    <property type="nucleotide sequence ID" value="NZ_JBLOCT010000001.1"/>
</dbReference>
<reference evidence="6 8" key="2">
    <citation type="submission" date="2019-03" db="EMBL/GenBank/DDBJ databases">
        <title>Genomic Encyclopedia of Type Strains, Phase IV (KMG-IV): sequencing the most valuable type-strain genomes for metagenomic binning, comparative biology and taxonomic classification.</title>
        <authorList>
            <person name="Goeker M."/>
        </authorList>
    </citation>
    <scope>NUCLEOTIDE SEQUENCE [LARGE SCALE GENOMIC DNA]</scope>
    <source>
        <strain evidence="6 8">DSM 17481</strain>
    </source>
</reference>
<evidence type="ECO:0000313" key="6">
    <source>
        <dbReference type="EMBL" id="TDP29550.1"/>
    </source>
</evidence>
<proteinExistence type="inferred from homology"/>
<evidence type="ECO:0000256" key="2">
    <source>
        <dbReference type="ARBA" id="ARBA00022729"/>
    </source>
</evidence>
<dbReference type="EMBL" id="SNXJ01000002">
    <property type="protein sequence ID" value="TDP29550.1"/>
    <property type="molecule type" value="Genomic_DNA"/>
</dbReference>
<dbReference type="SMART" id="SM00935">
    <property type="entry name" value="OmpH"/>
    <property type="match status" value="1"/>
</dbReference>
<dbReference type="Gene3D" id="3.30.910.20">
    <property type="entry name" value="Skp domain"/>
    <property type="match status" value="1"/>
</dbReference>
<organism evidence="5 7">
    <name type="scientific">Avibacterium gallinarum</name>
    <name type="common">Pasteurella gallinarum</name>
    <dbReference type="NCBI Taxonomy" id="755"/>
    <lineage>
        <taxon>Bacteria</taxon>
        <taxon>Pseudomonadati</taxon>
        <taxon>Pseudomonadota</taxon>
        <taxon>Gammaproteobacteria</taxon>
        <taxon>Pasteurellales</taxon>
        <taxon>Pasteurellaceae</taxon>
        <taxon>Avibacterium</taxon>
    </lineage>
</organism>
<dbReference type="Pfam" id="PF03938">
    <property type="entry name" value="OmpH"/>
    <property type="match status" value="1"/>
</dbReference>
<keyword evidence="3" id="KW-0175">Coiled coil</keyword>
<evidence type="ECO:0000313" key="5">
    <source>
        <dbReference type="EMBL" id="SUB25871.1"/>
    </source>
</evidence>
<dbReference type="Proteomes" id="UP000294683">
    <property type="component" value="Unassembled WGS sequence"/>
</dbReference>
<dbReference type="PANTHER" id="PTHR35089">
    <property type="entry name" value="CHAPERONE PROTEIN SKP"/>
    <property type="match status" value="1"/>
</dbReference>
<name>A0A379AV51_AVIGA</name>
<gene>
    <name evidence="5" type="primary">skp</name>
    <name evidence="6" type="ORF">EV689_10278</name>
    <name evidence="5" type="ORF">NCTC11188_00189</name>
</gene>
<evidence type="ECO:0000256" key="4">
    <source>
        <dbReference type="SAM" id="SignalP"/>
    </source>
</evidence>
<evidence type="ECO:0000313" key="7">
    <source>
        <dbReference type="Proteomes" id="UP000255113"/>
    </source>
</evidence>